<evidence type="ECO:0000256" key="2">
    <source>
        <dbReference type="ARBA" id="ARBA00023043"/>
    </source>
</evidence>
<evidence type="ECO:0000313" key="6">
    <source>
        <dbReference type="EMBL" id="OAA77617.1"/>
    </source>
</evidence>
<organism evidence="6 7">
    <name type="scientific">Akanthomyces lecanii RCEF 1005</name>
    <dbReference type="NCBI Taxonomy" id="1081108"/>
    <lineage>
        <taxon>Eukaryota</taxon>
        <taxon>Fungi</taxon>
        <taxon>Dikarya</taxon>
        <taxon>Ascomycota</taxon>
        <taxon>Pezizomycotina</taxon>
        <taxon>Sordariomycetes</taxon>
        <taxon>Hypocreomycetidae</taxon>
        <taxon>Hypocreales</taxon>
        <taxon>Cordycipitaceae</taxon>
        <taxon>Akanthomyces</taxon>
        <taxon>Cordyceps confragosa</taxon>
    </lineage>
</organism>
<dbReference type="InterPro" id="IPR036770">
    <property type="entry name" value="Ankyrin_rpt-contain_sf"/>
</dbReference>
<dbReference type="PANTHER" id="PTHR24193:SF121">
    <property type="entry name" value="ADA2A-CONTAINING COMPLEX COMPONENT 3, ISOFORM D"/>
    <property type="match status" value="1"/>
</dbReference>
<keyword evidence="7" id="KW-1185">Reference proteome</keyword>
<feature type="compositionally biased region" description="Polar residues" evidence="4">
    <location>
        <begin position="46"/>
        <end position="56"/>
    </location>
</feature>
<dbReference type="InterPro" id="IPR002110">
    <property type="entry name" value="Ankyrin_rpt"/>
</dbReference>
<dbReference type="PROSITE" id="PS50297">
    <property type="entry name" value="ANK_REP_REGION"/>
    <property type="match status" value="2"/>
</dbReference>
<dbReference type="AlphaFoldDB" id="A0A168HD35"/>
<evidence type="ECO:0000259" key="5">
    <source>
        <dbReference type="Pfam" id="PF14420"/>
    </source>
</evidence>
<feature type="repeat" description="ANK" evidence="3">
    <location>
        <begin position="535"/>
        <end position="567"/>
    </location>
</feature>
<accession>A0A168HD35</accession>
<dbReference type="EMBL" id="AZHF01000003">
    <property type="protein sequence ID" value="OAA77617.1"/>
    <property type="molecule type" value="Genomic_DNA"/>
</dbReference>
<dbReference type="Proteomes" id="UP000076881">
    <property type="component" value="Unassembled WGS sequence"/>
</dbReference>
<dbReference type="SUPFAM" id="SSF48403">
    <property type="entry name" value="Ankyrin repeat"/>
    <property type="match status" value="1"/>
</dbReference>
<reference evidence="6 7" key="1">
    <citation type="journal article" date="2016" name="Genome Biol. Evol.">
        <title>Divergent and convergent evolution of fungal pathogenicity.</title>
        <authorList>
            <person name="Shang Y."/>
            <person name="Xiao G."/>
            <person name="Zheng P."/>
            <person name="Cen K."/>
            <person name="Zhan S."/>
            <person name="Wang C."/>
        </authorList>
    </citation>
    <scope>NUCLEOTIDE SEQUENCE [LARGE SCALE GENOMIC DNA]</scope>
    <source>
        <strain evidence="6 7">RCEF 1005</strain>
    </source>
</reference>
<dbReference type="Pfam" id="PF14420">
    <property type="entry name" value="Clr5"/>
    <property type="match status" value="1"/>
</dbReference>
<feature type="repeat" description="ANK" evidence="3">
    <location>
        <begin position="568"/>
        <end position="603"/>
    </location>
</feature>
<feature type="region of interest" description="Disordered" evidence="4">
    <location>
        <begin position="46"/>
        <end position="93"/>
    </location>
</feature>
<feature type="domain" description="Clr5" evidence="5">
    <location>
        <begin position="89"/>
        <end position="139"/>
    </location>
</feature>
<proteinExistence type="predicted"/>
<dbReference type="PROSITE" id="PS50088">
    <property type="entry name" value="ANK_REPEAT"/>
    <property type="match status" value="3"/>
</dbReference>
<protein>
    <submittedName>
        <fullName evidence="6">Ankyrin repeat-containing domain protein</fullName>
    </submittedName>
</protein>
<dbReference type="PANTHER" id="PTHR24193">
    <property type="entry name" value="ANKYRIN REPEAT PROTEIN"/>
    <property type="match status" value="1"/>
</dbReference>
<evidence type="ECO:0000313" key="7">
    <source>
        <dbReference type="Proteomes" id="UP000076881"/>
    </source>
</evidence>
<dbReference type="Pfam" id="PF00023">
    <property type="entry name" value="Ank"/>
    <property type="match status" value="2"/>
</dbReference>
<dbReference type="OrthoDB" id="823504at2759"/>
<sequence length="739" mass="82381">MADSFFSSEVFGDDDNADSLSNLIFPSTNENIDFLTFESYDENVNLLTDSNPQTGDVQDGPPAVLQHSAQSPPPSNSANDDRTLPRPSTPDWETHKETIIGFYWDNITKQLPRIMQDRYGFTASAKQYTRRLRRWGIGKNFKGSDMHIIVPIWLRRLGEGKETVFKVRNRHVPRNRIVRFKKRNNITANTNTLKLGPTPKYITYYTPTRSECGSISGGQRRPHGSSSALQEVGAPMAPMAANLIDHHTRNRTTNNTAARNRQSTEYDTYREQLKLSPDDTNDLWILCAPVPDTDLRVSTERMVQILAADRARGINGGSSCRYCGFLSDSPLIWDHRVAAIVASRLPDLDMTTPSLVVFLELTIKHNEDMVLRHLVQRCQQEKFAQRIHCHLFCIALDHCRGDLFRQLLLHGLDVDAEGSASRSLLWQARKTLHNFIIARVEQDDGISSVAEAMGLVYRACVMDEKLWKNRVLWNALRCRRADILRACLEQPTSAVVDIDELMSEAATIRDIITNTSSAQAAAELVVAAAGVVSENGATDLHLATSLLLSDEVLRLLDAGANVNAAMNTGETALHILAGLSSMDGDEVAQILLGRGADLAAADSVGDGALHYAARNQWTHCRARFAHLLVQAGADIHARNHRGETPCITAALYQDLMAAEGAMQWFLTHGALEDALDYDRNTARRYLQKRLLEEHERKIESAALDVFGCGDWDEVPWIAGDQGVTPRVESVQQLVDFYET</sequence>
<dbReference type="InterPro" id="IPR050663">
    <property type="entry name" value="Ankyrin-SOCS_Box"/>
</dbReference>
<dbReference type="InterPro" id="IPR025676">
    <property type="entry name" value="Clr5_dom"/>
</dbReference>
<name>A0A168HD35_CORDF</name>
<keyword evidence="2 3" id="KW-0040">ANK repeat</keyword>
<evidence type="ECO:0000256" key="3">
    <source>
        <dbReference type="PROSITE-ProRule" id="PRU00023"/>
    </source>
</evidence>
<dbReference type="SMART" id="SM00248">
    <property type="entry name" value="ANK"/>
    <property type="match status" value="4"/>
</dbReference>
<dbReference type="GO" id="GO:0000976">
    <property type="term" value="F:transcription cis-regulatory region binding"/>
    <property type="evidence" value="ECO:0007669"/>
    <property type="project" value="TreeGrafter"/>
</dbReference>
<dbReference type="GO" id="GO:0045944">
    <property type="term" value="P:positive regulation of transcription by RNA polymerase II"/>
    <property type="evidence" value="ECO:0007669"/>
    <property type="project" value="TreeGrafter"/>
</dbReference>
<keyword evidence="1" id="KW-0677">Repeat</keyword>
<gene>
    <name evidence="6" type="ORF">LEL_04440</name>
</gene>
<dbReference type="GO" id="GO:0005634">
    <property type="term" value="C:nucleus"/>
    <property type="evidence" value="ECO:0007669"/>
    <property type="project" value="TreeGrafter"/>
</dbReference>
<dbReference type="Gene3D" id="1.25.40.20">
    <property type="entry name" value="Ankyrin repeat-containing domain"/>
    <property type="match status" value="1"/>
</dbReference>
<dbReference type="STRING" id="1081108.A0A168HD35"/>
<evidence type="ECO:0000256" key="1">
    <source>
        <dbReference type="ARBA" id="ARBA00022737"/>
    </source>
</evidence>
<feature type="repeat" description="ANK" evidence="3">
    <location>
        <begin position="604"/>
        <end position="640"/>
    </location>
</feature>
<evidence type="ECO:0000256" key="4">
    <source>
        <dbReference type="SAM" id="MobiDB-lite"/>
    </source>
</evidence>
<comment type="caution">
    <text evidence="6">The sequence shown here is derived from an EMBL/GenBank/DDBJ whole genome shotgun (WGS) entry which is preliminary data.</text>
</comment>